<evidence type="ECO:0000313" key="9">
    <source>
        <dbReference type="Proteomes" id="UP001157114"/>
    </source>
</evidence>
<comment type="caution">
    <text evidence="8">The sequence shown here is derived from an EMBL/GenBank/DDBJ whole genome shotgun (WGS) entry which is preliminary data.</text>
</comment>
<feature type="transmembrane region" description="Helical" evidence="6">
    <location>
        <begin position="41"/>
        <end position="64"/>
    </location>
</feature>
<accession>A0ABQ6GHA4</accession>
<keyword evidence="4 6" id="KW-1133">Transmembrane helix</keyword>
<dbReference type="EMBL" id="BSSQ01000017">
    <property type="protein sequence ID" value="GLX70077.1"/>
    <property type="molecule type" value="Genomic_DNA"/>
</dbReference>
<evidence type="ECO:0000256" key="6">
    <source>
        <dbReference type="SAM" id="Phobius"/>
    </source>
</evidence>
<gene>
    <name evidence="8" type="primary">yckC</name>
    <name evidence="8" type="ORF">MU1_44230</name>
</gene>
<name>A0ABQ6GHA4_9BACL</name>
<comment type="subcellular location">
    <subcellularLocation>
        <location evidence="1">Cell membrane</location>
        <topology evidence="1">Multi-pass membrane protein</topology>
    </subcellularLocation>
</comment>
<evidence type="ECO:0000256" key="3">
    <source>
        <dbReference type="ARBA" id="ARBA00022692"/>
    </source>
</evidence>
<evidence type="ECO:0000256" key="4">
    <source>
        <dbReference type="ARBA" id="ARBA00022989"/>
    </source>
</evidence>
<keyword evidence="9" id="KW-1185">Reference proteome</keyword>
<proteinExistence type="predicted"/>
<keyword evidence="3 6" id="KW-0812">Transmembrane</keyword>
<dbReference type="PANTHER" id="PTHR36115">
    <property type="entry name" value="PROLINE-RICH ANTIGEN HOMOLOG-RELATED"/>
    <property type="match status" value="1"/>
</dbReference>
<evidence type="ECO:0000313" key="8">
    <source>
        <dbReference type="EMBL" id="GLX70077.1"/>
    </source>
</evidence>
<feature type="transmembrane region" description="Helical" evidence="6">
    <location>
        <begin position="12"/>
        <end position="35"/>
    </location>
</feature>
<evidence type="ECO:0000259" key="7">
    <source>
        <dbReference type="Pfam" id="PF06271"/>
    </source>
</evidence>
<keyword evidence="5 6" id="KW-0472">Membrane</keyword>
<keyword evidence="2" id="KW-1003">Cell membrane</keyword>
<reference evidence="8 9" key="1">
    <citation type="submission" date="2023-03" db="EMBL/GenBank/DDBJ databases">
        <title>Draft genome sequence of the bacteria which degrade cell wall of Tricholomamatutake.</title>
        <authorList>
            <person name="Konishi Y."/>
            <person name="Fukuta Y."/>
            <person name="Shirasaka N."/>
        </authorList>
    </citation>
    <scope>NUCLEOTIDE SEQUENCE [LARGE SCALE GENOMIC DNA]</scope>
    <source>
        <strain evidence="9">mu1</strain>
    </source>
</reference>
<evidence type="ECO:0000256" key="5">
    <source>
        <dbReference type="ARBA" id="ARBA00023136"/>
    </source>
</evidence>
<feature type="domain" description="RDD" evidence="7">
    <location>
        <begin position="8"/>
        <end position="126"/>
    </location>
</feature>
<dbReference type="Pfam" id="PF06271">
    <property type="entry name" value="RDD"/>
    <property type="match status" value="1"/>
</dbReference>
<protein>
    <recommendedName>
        <fullName evidence="7">RDD domain-containing protein</fullName>
    </recommendedName>
</protein>
<dbReference type="Proteomes" id="UP001157114">
    <property type="component" value="Unassembled WGS sequence"/>
</dbReference>
<dbReference type="InterPro" id="IPR010432">
    <property type="entry name" value="RDD"/>
</dbReference>
<dbReference type="InterPro" id="IPR051791">
    <property type="entry name" value="Pra-immunoreactive"/>
</dbReference>
<sequence>MDHHMNVGFWRRFGANLLDAIIIGVPLAIISFVIFGNGDNAFTNVVSFLYSLLIPVFWGGYTIGKKICGIQIRRLDGTPPGIGTMLLRNVVGGLIYGITFGVAVIVSAFMVGLRQDKRAIHDFIAGTVVVHDGSE</sequence>
<evidence type="ECO:0000256" key="1">
    <source>
        <dbReference type="ARBA" id="ARBA00004651"/>
    </source>
</evidence>
<dbReference type="PANTHER" id="PTHR36115:SF9">
    <property type="entry name" value="LMO1584 PROTEIN"/>
    <property type="match status" value="1"/>
</dbReference>
<feature type="transmembrane region" description="Helical" evidence="6">
    <location>
        <begin position="85"/>
        <end position="111"/>
    </location>
</feature>
<evidence type="ECO:0000256" key="2">
    <source>
        <dbReference type="ARBA" id="ARBA00022475"/>
    </source>
</evidence>
<organism evidence="8 9">
    <name type="scientific">Paenibacillus glycanilyticus</name>
    <dbReference type="NCBI Taxonomy" id="126569"/>
    <lineage>
        <taxon>Bacteria</taxon>
        <taxon>Bacillati</taxon>
        <taxon>Bacillota</taxon>
        <taxon>Bacilli</taxon>
        <taxon>Bacillales</taxon>
        <taxon>Paenibacillaceae</taxon>
        <taxon>Paenibacillus</taxon>
    </lineage>
</organism>
<dbReference type="RefSeq" id="WP_284240853.1">
    <property type="nucleotide sequence ID" value="NZ_BSSQ01000017.1"/>
</dbReference>